<evidence type="ECO:0000313" key="2">
    <source>
        <dbReference type="EMBL" id="KTC71118.1"/>
    </source>
</evidence>
<feature type="transmembrane region" description="Helical" evidence="1">
    <location>
        <begin position="93"/>
        <end position="114"/>
    </location>
</feature>
<dbReference type="OrthoDB" id="5654033at2"/>
<dbReference type="PATRIC" id="fig|447.4.peg.2867"/>
<gene>
    <name evidence="2" type="ORF">Lboz_2695</name>
</gene>
<dbReference type="AlphaFoldDB" id="A0A0W0RJ87"/>
<sequence length="115" mass="12139">MLILAIVLFLAAVVCGFFLLTAILQDRPVNQKVKALHGVFAGLGLLIMIVYMLTFMSGQPSLLIASLVILIVAALGGLTLVTLARKGKPLPKLAVLVHPIIAIAGLIALIIYVMP</sequence>
<keyword evidence="1" id="KW-0812">Transmembrane</keyword>
<evidence type="ECO:0008006" key="4">
    <source>
        <dbReference type="Google" id="ProtNLM"/>
    </source>
</evidence>
<accession>A0A0W0RJ87</accession>
<evidence type="ECO:0000313" key="3">
    <source>
        <dbReference type="Proteomes" id="UP000054695"/>
    </source>
</evidence>
<dbReference type="EMBL" id="LNXU01000032">
    <property type="protein sequence ID" value="KTC71118.1"/>
    <property type="molecule type" value="Genomic_DNA"/>
</dbReference>
<feature type="transmembrane region" description="Helical" evidence="1">
    <location>
        <begin position="62"/>
        <end position="81"/>
    </location>
</feature>
<proteinExistence type="predicted"/>
<feature type="transmembrane region" description="Helical" evidence="1">
    <location>
        <begin position="6"/>
        <end position="24"/>
    </location>
</feature>
<dbReference type="Proteomes" id="UP000054695">
    <property type="component" value="Unassembled WGS sequence"/>
</dbReference>
<evidence type="ECO:0000256" key="1">
    <source>
        <dbReference type="SAM" id="Phobius"/>
    </source>
</evidence>
<comment type="caution">
    <text evidence="2">The sequence shown here is derived from an EMBL/GenBank/DDBJ whole genome shotgun (WGS) entry which is preliminary data.</text>
</comment>
<keyword evidence="1" id="KW-0472">Membrane</keyword>
<organism evidence="2 3">
    <name type="scientific">Legionella bozemanae</name>
    <name type="common">Fluoribacter bozemanae</name>
    <dbReference type="NCBI Taxonomy" id="447"/>
    <lineage>
        <taxon>Bacteria</taxon>
        <taxon>Pseudomonadati</taxon>
        <taxon>Pseudomonadota</taxon>
        <taxon>Gammaproteobacteria</taxon>
        <taxon>Legionellales</taxon>
        <taxon>Legionellaceae</taxon>
        <taxon>Legionella</taxon>
    </lineage>
</organism>
<name>A0A0W0RJ87_LEGBO</name>
<keyword evidence="1" id="KW-1133">Transmembrane helix</keyword>
<protein>
    <recommendedName>
        <fullName evidence="4">Transmembrane protein</fullName>
    </recommendedName>
</protein>
<dbReference type="RefSeq" id="WP_058460289.1">
    <property type="nucleotide sequence ID" value="NZ_CAAAIY010000002.1"/>
</dbReference>
<keyword evidence="3" id="KW-1185">Reference proteome</keyword>
<reference evidence="2 3" key="1">
    <citation type="submission" date="2015-11" db="EMBL/GenBank/DDBJ databases">
        <title>Genomic analysis of 38 Legionella species identifies large and diverse effector repertoires.</title>
        <authorList>
            <person name="Burstein D."/>
            <person name="Amaro F."/>
            <person name="Zusman T."/>
            <person name="Lifshitz Z."/>
            <person name="Cohen O."/>
            <person name="Gilbert J.A."/>
            <person name="Pupko T."/>
            <person name="Shuman H.A."/>
            <person name="Segal G."/>
        </authorList>
    </citation>
    <scope>NUCLEOTIDE SEQUENCE [LARGE SCALE GENOMIC DNA]</scope>
    <source>
        <strain evidence="2 3">WIGA</strain>
    </source>
</reference>
<feature type="transmembrane region" description="Helical" evidence="1">
    <location>
        <begin position="36"/>
        <end position="56"/>
    </location>
</feature>